<dbReference type="InterPro" id="IPR003029">
    <property type="entry name" value="S1_domain"/>
</dbReference>
<dbReference type="Gene3D" id="2.40.50.140">
    <property type="entry name" value="Nucleic acid-binding proteins"/>
    <property type="match status" value="4"/>
</dbReference>
<dbReference type="SMART" id="SM00316">
    <property type="entry name" value="S1"/>
    <property type="match status" value="4"/>
</dbReference>
<dbReference type="STRING" id="1121266.SAMN02745883_00077"/>
<dbReference type="InterPro" id="IPR012340">
    <property type="entry name" value="NA-bd_OB-fold"/>
</dbReference>
<dbReference type="FunFam" id="2.40.50.140:FF:000103">
    <property type="entry name" value="protein RRP5 homolog"/>
    <property type="match status" value="1"/>
</dbReference>
<dbReference type="CDD" id="cd05688">
    <property type="entry name" value="S1_RPS1_repeat_ec3"/>
    <property type="match status" value="1"/>
</dbReference>
<dbReference type="Pfam" id="PF00575">
    <property type="entry name" value="S1"/>
    <property type="match status" value="4"/>
</dbReference>
<dbReference type="InterPro" id="IPR035104">
    <property type="entry name" value="Ribosomal_protein_S1-like"/>
</dbReference>
<accession>A0A1M6L590</accession>
<dbReference type="EMBL" id="FRAJ01000003">
    <property type="protein sequence ID" value="SHJ66363.1"/>
    <property type="molecule type" value="Genomic_DNA"/>
</dbReference>
<feature type="domain" description="S1 motif" evidence="5">
    <location>
        <begin position="282"/>
        <end position="351"/>
    </location>
</feature>
<proteinExistence type="inferred from homology"/>
<evidence type="ECO:0000259" key="5">
    <source>
        <dbReference type="PROSITE" id="PS50126"/>
    </source>
</evidence>
<sequence>MDNNNLNQMLSEFEKHMIIPKRGDIIKGLVMQVSDDEIVVSIGYKSDGIIPLKEISNNPFVKPNEIVKEGDEIQVVVLKEDDGEGNVILSKKRVDLLNDWHKIEEAISKEEVIKVRTGEVVKGGIIAYFNEIKGFIPASQISNEYIKDLKTFSNKTLEVKVIEASKDKKRIVFSHRLVIEEKLKKEKEKLLNSLEKDQVVTGKVKRLADFGAFIDLGGIDGLIHISEISWGRIKHPSEVLKVGDVVEVYVKDIDRKNEKISLSLKQTKTNPWELIDETYSVGDIIIGKVVRLTDFGAFLEVKPGIEGLVHISQISERHIAKPSDELQVGETVKAKITDINKEERKMSLSIKEVLDTEYSSEYLEKNETVKTTIGDIIKFDIQK</sequence>
<dbReference type="CDD" id="cd04465">
    <property type="entry name" value="S1_RPS1_repeat_ec2_hs2"/>
    <property type="match status" value="1"/>
</dbReference>
<evidence type="ECO:0000313" key="6">
    <source>
        <dbReference type="EMBL" id="SHJ66363.1"/>
    </source>
</evidence>
<dbReference type="PANTHER" id="PTHR10724:SF7">
    <property type="entry name" value="SMALL RIBOSOMAL SUBUNIT PROTEIN BS1C"/>
    <property type="match status" value="1"/>
</dbReference>
<dbReference type="GO" id="GO:0003729">
    <property type="term" value="F:mRNA binding"/>
    <property type="evidence" value="ECO:0007669"/>
    <property type="project" value="UniProtKB-ARBA"/>
</dbReference>
<dbReference type="CDD" id="cd05687">
    <property type="entry name" value="S1_RPS1_repeat_ec1_hs1"/>
    <property type="match status" value="1"/>
</dbReference>
<dbReference type="FunFam" id="2.40.50.140:FF:000051">
    <property type="entry name" value="RNA-binding transcriptional accessory protein"/>
    <property type="match status" value="1"/>
</dbReference>
<evidence type="ECO:0000256" key="1">
    <source>
        <dbReference type="ARBA" id="ARBA00006767"/>
    </source>
</evidence>
<comment type="function">
    <text evidence="4">Binds mRNA; thus facilitating recognition of the initiation point. It is needed to translate mRNA with a short Shine-Dalgarno (SD) purine-rich sequence.</text>
</comment>
<evidence type="ECO:0000256" key="2">
    <source>
        <dbReference type="ARBA" id="ARBA00022980"/>
    </source>
</evidence>
<keyword evidence="2 6" id="KW-0689">Ribosomal protein</keyword>
<dbReference type="InterPro" id="IPR050437">
    <property type="entry name" value="Ribos_protein_bS1-like"/>
</dbReference>
<comment type="similarity">
    <text evidence="1">Belongs to the bacterial ribosomal protein bS1 family.</text>
</comment>
<keyword evidence="3" id="KW-0687">Ribonucleoprotein</keyword>
<dbReference type="NCBIfam" id="NF005208">
    <property type="entry name" value="PRK06676.1"/>
    <property type="match status" value="1"/>
</dbReference>
<dbReference type="RefSeq" id="WP_072965389.1">
    <property type="nucleotide sequence ID" value="NZ_FRAJ01000003.1"/>
</dbReference>
<evidence type="ECO:0000256" key="3">
    <source>
        <dbReference type="ARBA" id="ARBA00023274"/>
    </source>
</evidence>
<dbReference type="GO" id="GO:0003735">
    <property type="term" value="F:structural constituent of ribosome"/>
    <property type="evidence" value="ECO:0007669"/>
    <property type="project" value="TreeGrafter"/>
</dbReference>
<dbReference type="PRINTS" id="PR00681">
    <property type="entry name" value="RIBOSOMALS1"/>
</dbReference>
<evidence type="ECO:0000313" key="7">
    <source>
        <dbReference type="Proteomes" id="UP000184082"/>
    </source>
</evidence>
<keyword evidence="7" id="KW-1185">Reference proteome</keyword>
<evidence type="ECO:0000256" key="4">
    <source>
        <dbReference type="ARBA" id="ARBA00025604"/>
    </source>
</evidence>
<dbReference type="GO" id="GO:0022627">
    <property type="term" value="C:cytosolic small ribosomal subunit"/>
    <property type="evidence" value="ECO:0007669"/>
    <property type="project" value="TreeGrafter"/>
</dbReference>
<dbReference type="SUPFAM" id="SSF50249">
    <property type="entry name" value="Nucleic acid-binding proteins"/>
    <property type="match status" value="4"/>
</dbReference>
<reference evidence="6 7" key="1">
    <citation type="submission" date="2016-11" db="EMBL/GenBank/DDBJ databases">
        <authorList>
            <person name="Jaros S."/>
            <person name="Januszkiewicz K."/>
            <person name="Wedrychowicz H."/>
        </authorList>
    </citation>
    <scope>NUCLEOTIDE SEQUENCE [LARGE SCALE GENOMIC DNA]</scope>
    <source>
        <strain evidence="6 7">DSM 14501</strain>
    </source>
</reference>
<protein>
    <submittedName>
        <fullName evidence="6">Small subunit ribosomal protein S1</fullName>
    </submittedName>
</protein>
<dbReference type="GO" id="GO:0006412">
    <property type="term" value="P:translation"/>
    <property type="evidence" value="ECO:0007669"/>
    <property type="project" value="TreeGrafter"/>
</dbReference>
<dbReference type="PANTHER" id="PTHR10724">
    <property type="entry name" value="30S RIBOSOMAL PROTEIN S1"/>
    <property type="match status" value="1"/>
</dbReference>
<feature type="domain" description="S1 motif" evidence="5">
    <location>
        <begin position="110"/>
        <end position="176"/>
    </location>
</feature>
<dbReference type="PROSITE" id="PS50126">
    <property type="entry name" value="S1"/>
    <property type="match status" value="4"/>
</dbReference>
<feature type="domain" description="S1 motif" evidence="5">
    <location>
        <begin position="197"/>
        <end position="265"/>
    </location>
</feature>
<dbReference type="AlphaFoldDB" id="A0A1M6L590"/>
<feature type="domain" description="S1 motif" evidence="5">
    <location>
        <begin position="23"/>
        <end position="92"/>
    </location>
</feature>
<dbReference type="Proteomes" id="UP000184082">
    <property type="component" value="Unassembled WGS sequence"/>
</dbReference>
<organism evidence="6 7">
    <name type="scientific">Caminicella sporogenes DSM 14501</name>
    <dbReference type="NCBI Taxonomy" id="1121266"/>
    <lineage>
        <taxon>Bacteria</taxon>
        <taxon>Bacillati</taxon>
        <taxon>Bacillota</taxon>
        <taxon>Clostridia</taxon>
        <taxon>Peptostreptococcales</taxon>
        <taxon>Caminicellaceae</taxon>
        <taxon>Caminicella</taxon>
    </lineage>
</organism>
<name>A0A1M6L590_9FIRM</name>
<gene>
    <name evidence="6" type="ORF">SAMN02745883_00077</name>
</gene>